<evidence type="ECO:0000256" key="7">
    <source>
        <dbReference type="ARBA" id="ARBA00022801"/>
    </source>
</evidence>
<feature type="transmembrane region" description="Helical" evidence="12">
    <location>
        <begin position="138"/>
        <end position="158"/>
    </location>
</feature>
<evidence type="ECO:0000256" key="12">
    <source>
        <dbReference type="HAMAP-Rule" id="MF_01006"/>
    </source>
</evidence>
<dbReference type="EMBL" id="RAPO01000001">
    <property type="protein sequence ID" value="RKD98080.1"/>
    <property type="molecule type" value="Genomic_DNA"/>
</dbReference>
<comment type="similarity">
    <text evidence="2 12">Belongs to the UppP family.</text>
</comment>
<comment type="catalytic activity">
    <reaction evidence="11 12">
        <text>di-trans,octa-cis-undecaprenyl diphosphate + H2O = di-trans,octa-cis-undecaprenyl phosphate + phosphate + H(+)</text>
        <dbReference type="Rhea" id="RHEA:28094"/>
        <dbReference type="ChEBI" id="CHEBI:15377"/>
        <dbReference type="ChEBI" id="CHEBI:15378"/>
        <dbReference type="ChEBI" id="CHEBI:43474"/>
        <dbReference type="ChEBI" id="CHEBI:58405"/>
        <dbReference type="ChEBI" id="CHEBI:60392"/>
        <dbReference type="EC" id="3.6.1.27"/>
    </reaction>
</comment>
<feature type="transmembrane region" description="Helical" evidence="12">
    <location>
        <begin position="268"/>
        <end position="291"/>
    </location>
</feature>
<evidence type="ECO:0000256" key="6">
    <source>
        <dbReference type="ARBA" id="ARBA00022692"/>
    </source>
</evidence>
<evidence type="ECO:0000313" key="13">
    <source>
        <dbReference type="EMBL" id="RKD98080.1"/>
    </source>
</evidence>
<evidence type="ECO:0000256" key="5">
    <source>
        <dbReference type="ARBA" id="ARBA00022475"/>
    </source>
</evidence>
<dbReference type="GO" id="GO:0005886">
    <property type="term" value="C:plasma membrane"/>
    <property type="evidence" value="ECO:0007669"/>
    <property type="project" value="UniProtKB-SubCell"/>
</dbReference>
<keyword evidence="8 12" id="KW-1133">Transmembrane helix</keyword>
<keyword evidence="6 12" id="KW-0812">Transmembrane</keyword>
<evidence type="ECO:0000256" key="1">
    <source>
        <dbReference type="ARBA" id="ARBA00004651"/>
    </source>
</evidence>
<protein>
    <recommendedName>
        <fullName evidence="4 12">Undecaprenyl-diphosphatase</fullName>
        <ecNumber evidence="3 12">3.6.1.27</ecNumber>
    </recommendedName>
    <alternativeName>
        <fullName evidence="10 12">Undecaprenyl pyrophosphate phosphatase</fullName>
    </alternativeName>
</protein>
<gene>
    <name evidence="12" type="primary">uppP</name>
    <name evidence="13" type="ORF">ATJ93_1082</name>
</gene>
<comment type="caution">
    <text evidence="13">The sequence shown here is derived from an EMBL/GenBank/DDBJ whole genome shotgun (WGS) entry which is preliminary data.</text>
</comment>
<keyword evidence="7 12" id="KW-0378">Hydrolase</keyword>
<evidence type="ECO:0000256" key="4">
    <source>
        <dbReference type="ARBA" id="ARBA00021581"/>
    </source>
</evidence>
<comment type="function">
    <text evidence="12">Catalyzes the dephosphorylation of undecaprenyl diphosphate (UPP).</text>
</comment>
<evidence type="ECO:0000256" key="10">
    <source>
        <dbReference type="ARBA" id="ARBA00032707"/>
    </source>
</evidence>
<accession>A0A3R7HKV4</accession>
<evidence type="ECO:0000256" key="3">
    <source>
        <dbReference type="ARBA" id="ARBA00012374"/>
    </source>
</evidence>
<feature type="transmembrane region" description="Helical" evidence="12">
    <location>
        <begin position="209"/>
        <end position="230"/>
    </location>
</feature>
<keyword evidence="5 12" id="KW-1003">Cell membrane</keyword>
<dbReference type="PANTHER" id="PTHR30622">
    <property type="entry name" value="UNDECAPRENYL-DIPHOSPHATASE"/>
    <property type="match status" value="1"/>
</dbReference>
<dbReference type="Proteomes" id="UP000283805">
    <property type="component" value="Unassembled WGS sequence"/>
</dbReference>
<dbReference type="HAMAP" id="MF_01006">
    <property type="entry name" value="Undec_diphosphatase"/>
    <property type="match status" value="1"/>
</dbReference>
<feature type="transmembrane region" description="Helical" evidence="12">
    <location>
        <begin position="242"/>
        <end position="262"/>
    </location>
</feature>
<proteinExistence type="inferred from homology"/>
<dbReference type="PANTHER" id="PTHR30622:SF2">
    <property type="entry name" value="UNDECAPRENYL-DIPHOSPHATASE"/>
    <property type="match status" value="1"/>
</dbReference>
<sequence>MIDAVLENTMVAPPVSTSANWEFIVAVLAGIVQGIVEWLPVSSQGNLSLFLTLAGTDPEHALQLALFLQVGTTLSSALYYRDDIRESFAAVPEWRPSTAFTGANAVTTFVVVACIATGLVGIPLYVLAADFVSELSGGLFIAAIGALLVATGVLQLVTESVALEDRDEPTLRDAVIVGAFQGLSILPGISRSGVTTSALLFRSYRVPSAFRLSFLLSIPAGLGAGVLTVVTEGGIPGVSLSAATVAIVTSTVVGYLTIGLLMRVVERIPFWIVCFSLGGLAIIGGGGVAVFTV</sequence>
<evidence type="ECO:0000256" key="11">
    <source>
        <dbReference type="ARBA" id="ARBA00047594"/>
    </source>
</evidence>
<comment type="subcellular location">
    <subcellularLocation>
        <location evidence="1 12">Cell membrane</location>
        <topology evidence="1 12">Multi-pass membrane protein</topology>
    </subcellularLocation>
</comment>
<feature type="transmembrane region" description="Helical" evidence="12">
    <location>
        <begin position="21"/>
        <end position="41"/>
    </location>
</feature>
<dbReference type="AlphaFoldDB" id="A0A3R7HKV4"/>
<evidence type="ECO:0000313" key="14">
    <source>
        <dbReference type="Proteomes" id="UP000283805"/>
    </source>
</evidence>
<keyword evidence="14" id="KW-1185">Reference proteome</keyword>
<dbReference type="Pfam" id="PF02673">
    <property type="entry name" value="BacA"/>
    <property type="match status" value="1"/>
</dbReference>
<dbReference type="InterPro" id="IPR003824">
    <property type="entry name" value="UppP"/>
</dbReference>
<evidence type="ECO:0000256" key="2">
    <source>
        <dbReference type="ARBA" id="ARBA00010621"/>
    </source>
</evidence>
<name>A0A3R7HKV4_9EURY</name>
<dbReference type="EC" id="3.6.1.27" evidence="3 12"/>
<organism evidence="13 14">
    <name type="scientific">Halopiger aswanensis</name>
    <dbReference type="NCBI Taxonomy" id="148449"/>
    <lineage>
        <taxon>Archaea</taxon>
        <taxon>Methanobacteriati</taxon>
        <taxon>Methanobacteriota</taxon>
        <taxon>Stenosarchaea group</taxon>
        <taxon>Halobacteria</taxon>
        <taxon>Halobacteriales</taxon>
        <taxon>Natrialbaceae</taxon>
        <taxon>Halopiger</taxon>
    </lineage>
</organism>
<reference evidence="13 14" key="1">
    <citation type="submission" date="2018-09" db="EMBL/GenBank/DDBJ databases">
        <title>Genomic Encyclopedia of Archaeal and Bacterial Type Strains, Phase II (KMG-II): from individual species to whole genera.</title>
        <authorList>
            <person name="Goeker M."/>
        </authorList>
    </citation>
    <scope>NUCLEOTIDE SEQUENCE [LARGE SCALE GENOMIC DNA]</scope>
    <source>
        <strain evidence="13 14">DSM 13151</strain>
    </source>
</reference>
<feature type="transmembrane region" description="Helical" evidence="12">
    <location>
        <begin position="101"/>
        <end position="126"/>
    </location>
</feature>
<dbReference type="GO" id="GO:0050380">
    <property type="term" value="F:undecaprenyl-diphosphatase activity"/>
    <property type="evidence" value="ECO:0007669"/>
    <property type="project" value="UniProtKB-UniRule"/>
</dbReference>
<keyword evidence="9 12" id="KW-0472">Membrane</keyword>
<evidence type="ECO:0000256" key="9">
    <source>
        <dbReference type="ARBA" id="ARBA00023136"/>
    </source>
</evidence>
<evidence type="ECO:0000256" key="8">
    <source>
        <dbReference type="ARBA" id="ARBA00022989"/>
    </source>
</evidence>